<gene>
    <name evidence="1" type="ORF">ES288_A07G212700v1</name>
</gene>
<protein>
    <submittedName>
        <fullName evidence="1">Uncharacterized protein</fullName>
    </submittedName>
</protein>
<proteinExistence type="predicted"/>
<feature type="non-terminal residue" evidence="1">
    <location>
        <position position="1"/>
    </location>
</feature>
<dbReference type="Proteomes" id="UP000323506">
    <property type="component" value="Chromosome A07"/>
</dbReference>
<dbReference type="AlphaFoldDB" id="A0A5D2FZJ1"/>
<organism evidence="1 2">
    <name type="scientific">Gossypium darwinii</name>
    <name type="common">Darwin's cotton</name>
    <name type="synonym">Gossypium barbadense var. darwinii</name>
    <dbReference type="NCBI Taxonomy" id="34276"/>
    <lineage>
        <taxon>Eukaryota</taxon>
        <taxon>Viridiplantae</taxon>
        <taxon>Streptophyta</taxon>
        <taxon>Embryophyta</taxon>
        <taxon>Tracheophyta</taxon>
        <taxon>Spermatophyta</taxon>
        <taxon>Magnoliopsida</taxon>
        <taxon>eudicotyledons</taxon>
        <taxon>Gunneridae</taxon>
        <taxon>Pentapetalae</taxon>
        <taxon>rosids</taxon>
        <taxon>malvids</taxon>
        <taxon>Malvales</taxon>
        <taxon>Malvaceae</taxon>
        <taxon>Malvoideae</taxon>
        <taxon>Gossypium</taxon>
    </lineage>
</organism>
<keyword evidence="2" id="KW-1185">Reference proteome</keyword>
<sequence length="125" mass="14354">KRENYPSKIINHFIRNLTRPSKRQLLKKLIKKKNGSFEPELENQQTFSIIQSKSRGTMVTLVPVQTILHLPRLHSIGHSIYLDTKTLTSPTFQCQHVSQSISHTGHKTGITFHNQSSEAHRTCKN</sequence>
<evidence type="ECO:0000313" key="1">
    <source>
        <dbReference type="EMBL" id="TYH10880.1"/>
    </source>
</evidence>
<name>A0A5D2FZJ1_GOSDA</name>
<reference evidence="1 2" key="1">
    <citation type="submission" date="2019-06" db="EMBL/GenBank/DDBJ databases">
        <title>WGS assembly of Gossypium darwinii.</title>
        <authorList>
            <person name="Chen Z.J."/>
            <person name="Sreedasyam A."/>
            <person name="Ando A."/>
            <person name="Song Q."/>
            <person name="De L."/>
            <person name="Hulse-Kemp A."/>
            <person name="Ding M."/>
            <person name="Ye W."/>
            <person name="Kirkbride R."/>
            <person name="Jenkins J."/>
            <person name="Plott C."/>
            <person name="Lovell J."/>
            <person name="Lin Y.-M."/>
            <person name="Vaughn R."/>
            <person name="Liu B."/>
            <person name="Li W."/>
            <person name="Simpson S."/>
            <person name="Scheffler B."/>
            <person name="Saski C."/>
            <person name="Grover C."/>
            <person name="Hu G."/>
            <person name="Conover J."/>
            <person name="Carlson J."/>
            <person name="Shu S."/>
            <person name="Boston L."/>
            <person name="Williams M."/>
            <person name="Peterson D."/>
            <person name="Mcgee K."/>
            <person name="Jones D."/>
            <person name="Wendel J."/>
            <person name="Stelly D."/>
            <person name="Grimwood J."/>
            <person name="Schmutz J."/>
        </authorList>
    </citation>
    <scope>NUCLEOTIDE SEQUENCE [LARGE SCALE GENOMIC DNA]</scope>
    <source>
        <strain evidence="1">1808015.09</strain>
    </source>
</reference>
<dbReference type="EMBL" id="CM017694">
    <property type="protein sequence ID" value="TYH10880.1"/>
    <property type="molecule type" value="Genomic_DNA"/>
</dbReference>
<accession>A0A5D2FZJ1</accession>
<evidence type="ECO:0000313" key="2">
    <source>
        <dbReference type="Proteomes" id="UP000323506"/>
    </source>
</evidence>